<evidence type="ECO:0000313" key="2">
    <source>
        <dbReference type="EMBL" id="JAC80564.1"/>
    </source>
</evidence>
<name>A0A061SC05_9CHLO</name>
<proteinExistence type="predicted"/>
<sequence>HKVDGVRAQGEAPPHHAAGGDGQSAAFRLALRLRGGFLLQREELRGASGPPGIPVHGRVAVDDDLDAAALLGPGLAGQRQPHGIPAAARAVLGGVCLGTRAPEAAGARRGRALQPALGVVTERRGAPRSEGLAGPWGHKRRRASPAPRCEGGPRRGPAAAGAALEARRRSEALLRGPGRPVQTLQAKFRHALALQLGPEKVLLVSSVEELAQLELRLLSSHLGGKRVSHVVWRYARVNNLSCGQFCLKCRVAFSGAVTARAEVVVEAKLANLNAEFGTYVSRLFCLLRRKTKKKTK</sequence>
<feature type="region of interest" description="Disordered" evidence="1">
    <location>
        <begin position="1"/>
        <end position="22"/>
    </location>
</feature>
<dbReference type="EMBL" id="GBEZ01004674">
    <property type="protein sequence ID" value="JAC80564.1"/>
    <property type="molecule type" value="Transcribed_RNA"/>
</dbReference>
<protein>
    <submittedName>
        <fullName evidence="2">Uncharacterized protein</fullName>
    </submittedName>
</protein>
<feature type="region of interest" description="Disordered" evidence="1">
    <location>
        <begin position="122"/>
        <end position="162"/>
    </location>
</feature>
<feature type="compositionally biased region" description="Low complexity" evidence="1">
    <location>
        <begin position="146"/>
        <end position="162"/>
    </location>
</feature>
<feature type="non-terminal residue" evidence="2">
    <location>
        <position position="1"/>
    </location>
</feature>
<organism evidence="2">
    <name type="scientific">Tetraselmis sp. GSL018</name>
    <dbReference type="NCBI Taxonomy" id="582737"/>
    <lineage>
        <taxon>Eukaryota</taxon>
        <taxon>Viridiplantae</taxon>
        <taxon>Chlorophyta</taxon>
        <taxon>core chlorophytes</taxon>
        <taxon>Chlorodendrophyceae</taxon>
        <taxon>Chlorodendrales</taxon>
        <taxon>Chlorodendraceae</taxon>
        <taxon>Tetraselmis</taxon>
    </lineage>
</organism>
<reference evidence="2" key="1">
    <citation type="submission" date="2014-05" db="EMBL/GenBank/DDBJ databases">
        <title>The transcriptome of the halophilic microalga Tetraselmis sp. GSL018 isolated from the Great Salt Lake, Utah.</title>
        <authorList>
            <person name="Jinkerson R.E."/>
            <person name="D'Adamo S."/>
            <person name="Posewitz M.C."/>
        </authorList>
    </citation>
    <scope>NUCLEOTIDE SEQUENCE</scope>
    <source>
        <strain evidence="2">GSL018</strain>
    </source>
</reference>
<accession>A0A061SC05</accession>
<gene>
    <name evidence="2" type="ORF">TSPGSL018_9985</name>
</gene>
<dbReference type="AlphaFoldDB" id="A0A061SC05"/>
<evidence type="ECO:0000256" key="1">
    <source>
        <dbReference type="SAM" id="MobiDB-lite"/>
    </source>
</evidence>